<evidence type="ECO:0000313" key="2">
    <source>
        <dbReference type="EMBL" id="CAL4100095.1"/>
    </source>
</evidence>
<feature type="domain" description="Ig-like" evidence="1">
    <location>
        <begin position="40"/>
        <end position="155"/>
    </location>
</feature>
<dbReference type="CDD" id="cd00096">
    <property type="entry name" value="Ig"/>
    <property type="match status" value="1"/>
</dbReference>
<accession>A0AAV2QY98</accession>
<sequence length="158" mass="17814">MVLKTGVEHLCYICLGLLLAVVVAVVAHPTTVLVNTEGSPELPHEYSNRLVIYHGFNKTGVNDSLVLPRGTYKNLYCEAPDIFVNDTILRWDYYLSWTLPDGVDPVDEAVVIGDSFQMPGANLVLRDFQEFHEGNYTCVIKYKDSRKNSTMVNVTMER</sequence>
<organism evidence="2 3">
    <name type="scientific">Meganyctiphanes norvegica</name>
    <name type="common">Northern krill</name>
    <name type="synonym">Thysanopoda norvegica</name>
    <dbReference type="NCBI Taxonomy" id="48144"/>
    <lineage>
        <taxon>Eukaryota</taxon>
        <taxon>Metazoa</taxon>
        <taxon>Ecdysozoa</taxon>
        <taxon>Arthropoda</taxon>
        <taxon>Crustacea</taxon>
        <taxon>Multicrustacea</taxon>
        <taxon>Malacostraca</taxon>
        <taxon>Eumalacostraca</taxon>
        <taxon>Eucarida</taxon>
        <taxon>Euphausiacea</taxon>
        <taxon>Euphausiidae</taxon>
        <taxon>Meganyctiphanes</taxon>
    </lineage>
</organism>
<dbReference type="PROSITE" id="PS50835">
    <property type="entry name" value="IG_LIKE"/>
    <property type="match status" value="1"/>
</dbReference>
<reference evidence="2 3" key="1">
    <citation type="submission" date="2024-05" db="EMBL/GenBank/DDBJ databases">
        <authorList>
            <person name="Wallberg A."/>
        </authorList>
    </citation>
    <scope>NUCLEOTIDE SEQUENCE [LARGE SCALE GENOMIC DNA]</scope>
</reference>
<dbReference type="EMBL" id="CAXKWB010011114">
    <property type="protein sequence ID" value="CAL4100095.1"/>
    <property type="molecule type" value="Genomic_DNA"/>
</dbReference>
<comment type="caution">
    <text evidence="2">The sequence shown here is derived from an EMBL/GenBank/DDBJ whole genome shotgun (WGS) entry which is preliminary data.</text>
</comment>
<keyword evidence="3" id="KW-1185">Reference proteome</keyword>
<name>A0AAV2QY98_MEGNR</name>
<dbReference type="Proteomes" id="UP001497623">
    <property type="component" value="Unassembled WGS sequence"/>
</dbReference>
<dbReference type="InterPro" id="IPR036179">
    <property type="entry name" value="Ig-like_dom_sf"/>
</dbReference>
<gene>
    <name evidence="2" type="ORF">MNOR_LOCUS16714</name>
</gene>
<dbReference type="AlphaFoldDB" id="A0AAV2QY98"/>
<proteinExistence type="predicted"/>
<dbReference type="SUPFAM" id="SSF48726">
    <property type="entry name" value="Immunoglobulin"/>
    <property type="match status" value="1"/>
</dbReference>
<evidence type="ECO:0000313" key="3">
    <source>
        <dbReference type="Proteomes" id="UP001497623"/>
    </source>
</evidence>
<dbReference type="InterPro" id="IPR007110">
    <property type="entry name" value="Ig-like_dom"/>
</dbReference>
<evidence type="ECO:0000259" key="1">
    <source>
        <dbReference type="PROSITE" id="PS50835"/>
    </source>
</evidence>
<protein>
    <recommendedName>
        <fullName evidence="1">Ig-like domain-containing protein</fullName>
    </recommendedName>
</protein>